<keyword evidence="3" id="KW-1185">Reference proteome</keyword>
<reference evidence="2 3" key="1">
    <citation type="journal article" date="2014" name="Genome Biol. Evol.">
        <title>The secreted proteins of Achlya hypogyna and Thraustotheca clavata identify the ancestral oomycete secretome and reveal gene acquisitions by horizontal gene transfer.</title>
        <authorList>
            <person name="Misner I."/>
            <person name="Blouin N."/>
            <person name="Leonard G."/>
            <person name="Richards T.A."/>
            <person name="Lane C.E."/>
        </authorList>
    </citation>
    <scope>NUCLEOTIDE SEQUENCE [LARGE SCALE GENOMIC DNA]</scope>
    <source>
        <strain evidence="2 3">ATCC 48635</strain>
    </source>
</reference>
<comment type="caution">
    <text evidence="2">The sequence shown here is derived from an EMBL/GenBank/DDBJ whole genome shotgun (WGS) entry which is preliminary data.</text>
</comment>
<gene>
    <name evidence="2" type="ORF">ACHHYP_12093</name>
</gene>
<dbReference type="EMBL" id="JNBR01001754">
    <property type="protein sequence ID" value="OQR85210.1"/>
    <property type="molecule type" value="Genomic_DNA"/>
</dbReference>
<accession>A0A1V9YHM9</accession>
<dbReference type="AlphaFoldDB" id="A0A1V9YHM9"/>
<organism evidence="2 3">
    <name type="scientific">Achlya hypogyna</name>
    <name type="common">Oomycete</name>
    <name type="synonym">Protoachlya hypogyna</name>
    <dbReference type="NCBI Taxonomy" id="1202772"/>
    <lineage>
        <taxon>Eukaryota</taxon>
        <taxon>Sar</taxon>
        <taxon>Stramenopiles</taxon>
        <taxon>Oomycota</taxon>
        <taxon>Saprolegniomycetes</taxon>
        <taxon>Saprolegniales</taxon>
        <taxon>Achlyaceae</taxon>
        <taxon>Achlya</taxon>
    </lineage>
</organism>
<evidence type="ECO:0000256" key="1">
    <source>
        <dbReference type="SAM" id="Phobius"/>
    </source>
</evidence>
<keyword evidence="1" id="KW-0472">Membrane</keyword>
<feature type="transmembrane region" description="Helical" evidence="1">
    <location>
        <begin position="43"/>
        <end position="66"/>
    </location>
</feature>
<keyword evidence="1" id="KW-0812">Transmembrane</keyword>
<feature type="transmembrane region" description="Helical" evidence="1">
    <location>
        <begin position="120"/>
        <end position="139"/>
    </location>
</feature>
<keyword evidence="1" id="KW-1133">Transmembrane helix</keyword>
<sequence>MTNLVYVLAAVVSYAVGQYTCGLLQLGSSIASTMFHRSRETKYLPLDAIISGTLGVIAAYVVLDAIENELHHVLGLKLLHFAGCAFTWIYCGMPGGYTTLSCSLLMAVYHPDFDAIVVDWLFPEGMPLILGIFFFSFGCSPSKADTTVSPTSTTTPNMGLPRMESTIDFYRLLMESPVRSPKAAKMRKPFALHPLPGPVPVAYDSPPRSASPRRLPHLETRVLMRECIVLHEDGSVDIGVDEILQYNEVESRSIRNPLALRLPGKCDAHDEVPLMPCHGQLHRSRLLPVELYPEPIRDRDKHWAQDELPTIQVLEAQSLNMTRSSKTTGKWRLRQQNVPLGEGVHGRVYGVGLHSHRRLVLDVYDPSRALTHNLSITMDKLEDLFEDHRAYLTAGRKDDLVQALISMLYFEYPSSGSPVLHIDKRMKTSASKLRRLERDKLRRLAEEEKRLAELRFLSLPRRARYRVLCTSHKISSFLCIVAVYHYPHQARNFFITATHPPSSAEFHLPLGLLYAAKAAAVPTAPHTWTPAIKTAIARKVVENLRLVRNTAGEMALSVVNRVGYYTKGIPLEEPQTPESVARQHYILGVQNAIKELQQSNYTEAHFCYPETALLERELRLLEAERSALDTKDQAIKEQLDEIESRGLGAVDDLDKEQRHAARQLVREQRALVKKERGETLVELKRVQTRLTALLTEIQAMKTATDALLKEKAIALDAGIVELQAVARSPPPFVDIRAGDRRYASGYRKIHKPRALLGDTTVVRMGAALVHARRVRYTVSVLPERFVHFSFYVPESSLTASYVCSLPTWCIWAKEGVATKRARHDMQMAIPNLIRHPNEANSNALLEQMEAVDAAIEAARAELAIATTPAVVTTLLDLHRQRRRITTEAARLYHHVVTAFCERLTISEDGSVGVNNVLVTMDPYTLVVEDGSERTGCCVVRLESEHQVVFDVRTPDGSWANVHPYTQELVLELASESAQEMMVHLELIATNIQLVRTENGHDALAFLD</sequence>
<protein>
    <submittedName>
        <fullName evidence="2">Uncharacterized protein</fullName>
    </submittedName>
</protein>
<dbReference type="Proteomes" id="UP000243579">
    <property type="component" value="Unassembled WGS sequence"/>
</dbReference>
<proteinExistence type="predicted"/>
<evidence type="ECO:0000313" key="2">
    <source>
        <dbReference type="EMBL" id="OQR85210.1"/>
    </source>
</evidence>
<feature type="transmembrane region" description="Helical" evidence="1">
    <location>
        <begin position="78"/>
        <end position="100"/>
    </location>
</feature>
<name>A0A1V9YHM9_ACHHY</name>
<dbReference type="OrthoDB" id="69196at2759"/>
<evidence type="ECO:0000313" key="3">
    <source>
        <dbReference type="Proteomes" id="UP000243579"/>
    </source>
</evidence>